<accession>A0ABV5HXT8</accession>
<dbReference type="RefSeq" id="WP_377067945.1">
    <property type="nucleotide sequence ID" value="NZ_JBHMEC010000009.1"/>
</dbReference>
<feature type="domain" description="Heme NO-binding" evidence="1">
    <location>
        <begin position="3"/>
        <end position="124"/>
    </location>
</feature>
<proteinExistence type="predicted"/>
<sequence>MNGLINRAIACFVRDSYGEPLWQEVMAGLDIGEAAFEPLMPCAPEVTARLIAALAARLSRAPADLLEDLGTYLVAQPRSEAVRRLLRFGGVDFAEFLESLEDLPDRARLAMSDLDLPAISLHMQGAGVFRVEVARVDGAGLRFGPVLLGMLRAMADDYGALVLLYYRDGDATREIIEVHLLDPAFADGREFDLARGRTAP</sequence>
<dbReference type="SUPFAM" id="SSF111126">
    <property type="entry name" value="Ligand-binding domain in the NO signalling and Golgi transport"/>
    <property type="match status" value="1"/>
</dbReference>
<protein>
    <submittedName>
        <fullName evidence="2">Heme NO-binding domain-containing protein</fullName>
    </submittedName>
</protein>
<evidence type="ECO:0000313" key="3">
    <source>
        <dbReference type="Proteomes" id="UP001589670"/>
    </source>
</evidence>
<dbReference type="EMBL" id="JBHMEC010000009">
    <property type="protein sequence ID" value="MFB9149237.1"/>
    <property type="molecule type" value="Genomic_DNA"/>
</dbReference>
<keyword evidence="3" id="KW-1185">Reference proteome</keyword>
<comment type="caution">
    <text evidence="2">The sequence shown here is derived from an EMBL/GenBank/DDBJ whole genome shotgun (WGS) entry which is preliminary data.</text>
</comment>
<gene>
    <name evidence="2" type="ORF">ACFFU4_05665</name>
</gene>
<dbReference type="InterPro" id="IPR024096">
    <property type="entry name" value="NO_sig/Golgi_transp_ligand-bd"/>
</dbReference>
<dbReference type="Gene3D" id="3.90.1520.10">
    <property type="entry name" value="H-NOX domain"/>
    <property type="match status" value="1"/>
</dbReference>
<dbReference type="InterPro" id="IPR011644">
    <property type="entry name" value="Heme_NO-bd"/>
</dbReference>
<name>A0ABV5HXT8_9RHOB</name>
<dbReference type="InterPro" id="IPR038158">
    <property type="entry name" value="H-NOX_domain_sf"/>
</dbReference>
<evidence type="ECO:0000259" key="1">
    <source>
        <dbReference type="Pfam" id="PF07700"/>
    </source>
</evidence>
<organism evidence="2 3">
    <name type="scientific">Roseovarius ramblicola</name>
    <dbReference type="NCBI Taxonomy" id="2022336"/>
    <lineage>
        <taxon>Bacteria</taxon>
        <taxon>Pseudomonadati</taxon>
        <taxon>Pseudomonadota</taxon>
        <taxon>Alphaproteobacteria</taxon>
        <taxon>Rhodobacterales</taxon>
        <taxon>Roseobacteraceae</taxon>
        <taxon>Roseovarius</taxon>
    </lineage>
</organism>
<evidence type="ECO:0000313" key="2">
    <source>
        <dbReference type="EMBL" id="MFB9149237.1"/>
    </source>
</evidence>
<reference evidence="2 3" key="1">
    <citation type="submission" date="2024-09" db="EMBL/GenBank/DDBJ databases">
        <authorList>
            <person name="Sun Q."/>
            <person name="Mori K."/>
        </authorList>
    </citation>
    <scope>NUCLEOTIDE SEQUENCE [LARGE SCALE GENOMIC DNA]</scope>
    <source>
        <strain evidence="2 3">CECT 9424</strain>
    </source>
</reference>
<dbReference type="Proteomes" id="UP001589670">
    <property type="component" value="Unassembled WGS sequence"/>
</dbReference>
<dbReference type="Pfam" id="PF07700">
    <property type="entry name" value="HNOB"/>
    <property type="match status" value="1"/>
</dbReference>